<dbReference type="GO" id="GO:0046872">
    <property type="term" value="F:metal ion binding"/>
    <property type="evidence" value="ECO:0007669"/>
    <property type="project" value="UniProtKB-KW"/>
</dbReference>
<proteinExistence type="inferred from homology"/>
<keyword evidence="1 2" id="KW-0456">Lyase</keyword>
<accession>A0A329QTJ9</accession>
<evidence type="ECO:0000256" key="2">
    <source>
        <dbReference type="RuleBase" id="RU366034"/>
    </source>
</evidence>
<sequence length="361" mass="40473">MTQDAVDVRLPPFYCPIAPAKTPLTESAEHHSKRWMERVLADLGGARLDWAHSSHAHEFFGRCATMACEPEVFYQGVYFHYLTFTFDDVCDAERHGEKGDKLVRFTDLANRFMRAIEIPGYRPPEGTDPFVAAAGDIAAELRRHVSPAQMGHFVDGVRSYVLGCVWHLTNEQQGIIPAVDDYLSVRLLECGGRFVVALAAMADGLDIPMERLQSSPVRAVTECTTLIAALDNDLVSHRKEGTYDQNQDIITVLRAHHGYDLADGVDAAVRLRDRMMSLFLRLQRQLVQTGDAALRTYVIELGQIISGNIEWSLHVPRYDLAADLSGPYLSLAPEPWTDRPSDPDPAPLPYPSVAWWWDQLD</sequence>
<name>A0A329QTJ9_9ACTN</name>
<evidence type="ECO:0000313" key="3">
    <source>
        <dbReference type="EMBL" id="RAW15647.1"/>
    </source>
</evidence>
<keyword evidence="2" id="KW-0479">Metal-binding</keyword>
<dbReference type="SFLD" id="SFLDS00005">
    <property type="entry name" value="Isoprenoid_Synthase_Type_I"/>
    <property type="match status" value="1"/>
</dbReference>
<dbReference type="SUPFAM" id="SSF48576">
    <property type="entry name" value="Terpenoid synthases"/>
    <property type="match status" value="1"/>
</dbReference>
<dbReference type="InterPro" id="IPR034686">
    <property type="entry name" value="Terpene_cyclase-like_2"/>
</dbReference>
<gene>
    <name evidence="3" type="ORF">DPM12_08345</name>
</gene>
<dbReference type="Proteomes" id="UP000250462">
    <property type="component" value="Unassembled WGS sequence"/>
</dbReference>
<dbReference type="PANTHER" id="PTHR35201">
    <property type="entry name" value="TERPENE SYNTHASE"/>
    <property type="match status" value="1"/>
</dbReference>
<dbReference type="AlphaFoldDB" id="A0A329QTJ9"/>
<reference evidence="3 4" key="1">
    <citation type="submission" date="2018-06" db="EMBL/GenBank/DDBJ databases">
        <title>Phytoactinopolyspora halophila sp. nov., a novel halophilic actinomycete isolated from a saline soil in China.</title>
        <authorList>
            <person name="Tang S.-K."/>
        </authorList>
    </citation>
    <scope>NUCLEOTIDE SEQUENCE [LARGE SCALE GENOMIC DNA]</scope>
    <source>
        <strain evidence="3 4">YIM 96934</strain>
    </source>
</reference>
<evidence type="ECO:0000313" key="4">
    <source>
        <dbReference type="Proteomes" id="UP000250462"/>
    </source>
</evidence>
<evidence type="ECO:0000256" key="1">
    <source>
        <dbReference type="ARBA" id="ARBA00023239"/>
    </source>
</evidence>
<dbReference type="InterPro" id="IPR008949">
    <property type="entry name" value="Isoprenoid_synthase_dom_sf"/>
</dbReference>
<dbReference type="RefSeq" id="WP_112257848.1">
    <property type="nucleotide sequence ID" value="NZ_QMIG01000005.1"/>
</dbReference>
<dbReference type="PANTHER" id="PTHR35201:SF4">
    <property type="entry name" value="BETA-PINACENE SYNTHASE-RELATED"/>
    <property type="match status" value="1"/>
</dbReference>
<dbReference type="Pfam" id="PF19086">
    <property type="entry name" value="Terpene_syn_C_2"/>
    <property type="match status" value="1"/>
</dbReference>
<comment type="similarity">
    <text evidence="2">Belongs to the terpene synthase family.</text>
</comment>
<protein>
    <recommendedName>
        <fullName evidence="2">Terpene synthase</fullName>
        <ecNumber evidence="2">4.2.3.-</ecNumber>
    </recommendedName>
</protein>
<keyword evidence="2" id="KW-0460">Magnesium</keyword>
<organism evidence="3 4">
    <name type="scientific">Phytoactinopolyspora halophila</name>
    <dbReference type="NCBI Taxonomy" id="1981511"/>
    <lineage>
        <taxon>Bacteria</taxon>
        <taxon>Bacillati</taxon>
        <taxon>Actinomycetota</taxon>
        <taxon>Actinomycetes</taxon>
        <taxon>Jiangellales</taxon>
        <taxon>Jiangellaceae</taxon>
        <taxon>Phytoactinopolyspora</taxon>
    </lineage>
</organism>
<dbReference type="GO" id="GO:0010333">
    <property type="term" value="F:terpene synthase activity"/>
    <property type="evidence" value="ECO:0007669"/>
    <property type="project" value="InterPro"/>
</dbReference>
<dbReference type="EC" id="4.2.3.-" evidence="2"/>
<dbReference type="SFLD" id="SFLDG01020">
    <property type="entry name" value="Terpene_Cyclase_Like_2"/>
    <property type="match status" value="1"/>
</dbReference>
<dbReference type="Gene3D" id="1.10.600.10">
    <property type="entry name" value="Farnesyl Diphosphate Synthase"/>
    <property type="match status" value="1"/>
</dbReference>
<comment type="caution">
    <text evidence="3">The sequence shown here is derived from an EMBL/GenBank/DDBJ whole genome shotgun (WGS) entry which is preliminary data.</text>
</comment>
<keyword evidence="4" id="KW-1185">Reference proteome</keyword>
<comment type="cofactor">
    <cofactor evidence="2">
        <name>Mg(2+)</name>
        <dbReference type="ChEBI" id="CHEBI:18420"/>
    </cofactor>
</comment>
<dbReference type="EMBL" id="QMIG01000005">
    <property type="protein sequence ID" value="RAW15647.1"/>
    <property type="molecule type" value="Genomic_DNA"/>
</dbReference>